<dbReference type="InterPro" id="IPR021125">
    <property type="entry name" value="DUF2127"/>
</dbReference>
<organism evidence="2 3">
    <name type="scientific">Flavimaricola marinus</name>
    <dbReference type="NCBI Taxonomy" id="1819565"/>
    <lineage>
        <taxon>Bacteria</taxon>
        <taxon>Pseudomonadati</taxon>
        <taxon>Pseudomonadota</taxon>
        <taxon>Alphaproteobacteria</taxon>
        <taxon>Rhodobacterales</taxon>
        <taxon>Paracoccaceae</taxon>
        <taxon>Flavimaricola</taxon>
    </lineage>
</organism>
<keyword evidence="1" id="KW-0472">Membrane</keyword>
<evidence type="ECO:0000313" key="2">
    <source>
        <dbReference type="EMBL" id="SMY07972.1"/>
    </source>
</evidence>
<feature type="transmembrane region" description="Helical" evidence="1">
    <location>
        <begin position="133"/>
        <end position="153"/>
    </location>
</feature>
<gene>
    <name evidence="2" type="ORF">LOM8899_02117</name>
</gene>
<keyword evidence="3" id="KW-1185">Reference proteome</keyword>
<dbReference type="OrthoDB" id="8393979at2"/>
<sequence>MSLSTTLPRKRPWAHLALVVSLVGKGGLGLTQLLAGLAIFAVPGGLTNVSTFLARTELTEDPNDPFALWITHQIAQLPPDADHFYTLYFVIHGLLNLGAVLALLAGLRWAYPASIAALVGFIAYQMYKYYHGEGAIMIVLTVIDILVIWLIWIEYKALRAEDQTKG</sequence>
<proteinExistence type="predicted"/>
<dbReference type="Pfam" id="PF09900">
    <property type="entry name" value="DUF2127"/>
    <property type="match status" value="1"/>
</dbReference>
<dbReference type="AlphaFoldDB" id="A0A238LEF4"/>
<protein>
    <recommendedName>
        <fullName evidence="4">DUF2127 domain-containing protein</fullName>
    </recommendedName>
</protein>
<accession>A0A238LEF4</accession>
<keyword evidence="1" id="KW-1133">Transmembrane helix</keyword>
<feature type="transmembrane region" description="Helical" evidence="1">
    <location>
        <begin position="109"/>
        <end position="127"/>
    </location>
</feature>
<evidence type="ECO:0000313" key="3">
    <source>
        <dbReference type="Proteomes" id="UP000201613"/>
    </source>
</evidence>
<feature type="transmembrane region" description="Helical" evidence="1">
    <location>
        <begin position="85"/>
        <end position="104"/>
    </location>
</feature>
<dbReference type="EMBL" id="FXZK01000003">
    <property type="protein sequence ID" value="SMY07972.1"/>
    <property type="molecule type" value="Genomic_DNA"/>
</dbReference>
<keyword evidence="1" id="KW-0812">Transmembrane</keyword>
<reference evidence="2 3" key="1">
    <citation type="submission" date="2017-05" db="EMBL/GenBank/DDBJ databases">
        <authorList>
            <person name="Song R."/>
            <person name="Chenine A.L."/>
            <person name="Ruprecht R.M."/>
        </authorList>
    </citation>
    <scope>NUCLEOTIDE SEQUENCE [LARGE SCALE GENOMIC DNA]</scope>
    <source>
        <strain evidence="2 3">CECT 8899</strain>
    </source>
</reference>
<dbReference type="Proteomes" id="UP000201613">
    <property type="component" value="Unassembled WGS sequence"/>
</dbReference>
<feature type="transmembrane region" description="Helical" evidence="1">
    <location>
        <begin position="12"/>
        <end position="42"/>
    </location>
</feature>
<name>A0A238LEF4_9RHOB</name>
<evidence type="ECO:0008006" key="4">
    <source>
        <dbReference type="Google" id="ProtNLM"/>
    </source>
</evidence>
<evidence type="ECO:0000256" key="1">
    <source>
        <dbReference type="SAM" id="Phobius"/>
    </source>
</evidence>
<dbReference type="RefSeq" id="WP_093992151.1">
    <property type="nucleotide sequence ID" value="NZ_FXZK01000003.1"/>
</dbReference>